<dbReference type="GO" id="GO:0005829">
    <property type="term" value="C:cytosol"/>
    <property type="evidence" value="ECO:0007669"/>
    <property type="project" value="TreeGrafter"/>
</dbReference>
<dbReference type="Pfam" id="PF03454">
    <property type="entry name" value="MoeA_C"/>
    <property type="match status" value="1"/>
</dbReference>
<dbReference type="Pfam" id="PF00994">
    <property type="entry name" value="MoCF_biosynth"/>
    <property type="match status" value="1"/>
</dbReference>
<evidence type="ECO:0000259" key="8">
    <source>
        <dbReference type="SMART" id="SM00852"/>
    </source>
</evidence>
<dbReference type="InterPro" id="IPR005111">
    <property type="entry name" value="MoeA_C_domain_IV"/>
</dbReference>
<evidence type="ECO:0000256" key="2">
    <source>
        <dbReference type="ARBA" id="ARBA00005046"/>
    </source>
</evidence>
<dbReference type="PANTHER" id="PTHR10192:SF5">
    <property type="entry name" value="GEPHYRIN"/>
    <property type="match status" value="1"/>
</dbReference>
<dbReference type="GO" id="GO:0006777">
    <property type="term" value="P:Mo-molybdopterin cofactor biosynthetic process"/>
    <property type="evidence" value="ECO:0007669"/>
    <property type="project" value="UniProtKB-UniRule"/>
</dbReference>
<organism evidence="9 10">
    <name type="scientific">Nocardioides faecalis</name>
    <dbReference type="NCBI Taxonomy" id="2803858"/>
    <lineage>
        <taxon>Bacteria</taxon>
        <taxon>Bacillati</taxon>
        <taxon>Actinomycetota</taxon>
        <taxon>Actinomycetes</taxon>
        <taxon>Propionibacteriales</taxon>
        <taxon>Nocardioidaceae</taxon>
        <taxon>Nocardioides</taxon>
    </lineage>
</organism>
<dbReference type="Proteomes" id="UP000663791">
    <property type="component" value="Unassembled WGS sequence"/>
</dbReference>
<dbReference type="InterPro" id="IPR036688">
    <property type="entry name" value="MoeA_C_domain_IV_sf"/>
</dbReference>
<dbReference type="InterPro" id="IPR038987">
    <property type="entry name" value="MoeA-like"/>
</dbReference>
<keyword evidence="4 7" id="KW-0500">Molybdenum</keyword>
<dbReference type="EMBL" id="JAERTX010000012">
    <property type="protein sequence ID" value="MBM9460860.1"/>
    <property type="molecule type" value="Genomic_DNA"/>
</dbReference>
<name>A0A938YAK9_9ACTN</name>
<keyword evidence="7" id="KW-0460">Magnesium</keyword>
<dbReference type="EC" id="2.10.1.1" evidence="7"/>
<evidence type="ECO:0000256" key="5">
    <source>
        <dbReference type="ARBA" id="ARBA00023150"/>
    </source>
</evidence>
<comment type="pathway">
    <text evidence="2 7">Cofactor biosynthesis; molybdopterin biosynthesis.</text>
</comment>
<dbReference type="GO" id="GO:0061599">
    <property type="term" value="F:molybdopterin molybdotransferase activity"/>
    <property type="evidence" value="ECO:0007669"/>
    <property type="project" value="UniProtKB-UniRule"/>
</dbReference>
<dbReference type="Gene3D" id="3.40.980.10">
    <property type="entry name" value="MoaB/Mog-like domain"/>
    <property type="match status" value="1"/>
</dbReference>
<dbReference type="InterPro" id="IPR036135">
    <property type="entry name" value="MoeA_linker/N_sf"/>
</dbReference>
<dbReference type="CDD" id="cd00887">
    <property type="entry name" value="MoeA"/>
    <property type="match status" value="1"/>
</dbReference>
<gene>
    <name evidence="9" type="ORF">JK386_13225</name>
</gene>
<protein>
    <recommendedName>
        <fullName evidence="7">Molybdopterin molybdenumtransferase</fullName>
        <ecNumber evidence="7">2.10.1.1</ecNumber>
    </recommendedName>
</protein>
<evidence type="ECO:0000313" key="10">
    <source>
        <dbReference type="Proteomes" id="UP000663791"/>
    </source>
</evidence>
<evidence type="ECO:0000256" key="3">
    <source>
        <dbReference type="ARBA" id="ARBA00010763"/>
    </source>
</evidence>
<comment type="function">
    <text evidence="1 7">Catalyzes the insertion of molybdate into adenylated molybdopterin with the concomitant release of AMP.</text>
</comment>
<dbReference type="Gene3D" id="2.40.340.10">
    <property type="entry name" value="MoeA, C-terminal, domain IV"/>
    <property type="match status" value="1"/>
</dbReference>
<dbReference type="SMART" id="SM00852">
    <property type="entry name" value="MoCF_biosynth"/>
    <property type="match status" value="1"/>
</dbReference>
<dbReference type="Pfam" id="PF03453">
    <property type="entry name" value="MoeA_N"/>
    <property type="match status" value="1"/>
</dbReference>
<keyword evidence="7" id="KW-0479">Metal-binding</keyword>
<dbReference type="InterPro" id="IPR001453">
    <property type="entry name" value="MoaB/Mog_dom"/>
</dbReference>
<dbReference type="Gene3D" id="3.90.105.10">
    <property type="entry name" value="Molybdopterin biosynthesis moea protein, domain 2"/>
    <property type="match status" value="1"/>
</dbReference>
<evidence type="ECO:0000256" key="7">
    <source>
        <dbReference type="RuleBase" id="RU365090"/>
    </source>
</evidence>
<dbReference type="PROSITE" id="PS01079">
    <property type="entry name" value="MOCF_BIOSYNTHESIS_2"/>
    <property type="match status" value="1"/>
</dbReference>
<keyword evidence="7" id="KW-0808">Transferase</keyword>
<evidence type="ECO:0000256" key="4">
    <source>
        <dbReference type="ARBA" id="ARBA00022505"/>
    </source>
</evidence>
<dbReference type="SUPFAM" id="SSF63882">
    <property type="entry name" value="MoeA N-terminal region -like"/>
    <property type="match status" value="1"/>
</dbReference>
<sequence>MPEPAHLAHPRGVDVAEHRARVLAGLTPLGAEEVAVADALGRVLAADVVAELAVPPFDSSAMDGFAVRSVDLAALAEPAPLAEHAGSADEGFVALPVAATVAAGDTAPVLPPGSAIRIMTGAQVPAGADLVVPFEWTTDTDPVRILRTAAPGRHIRRGGEDVAAGEVAIAAGTRVGPAQLGLLASVGVDRVAVRRRPRLAVISTGAELVTGAVPDSNTATLLAAGRAAGAEVAAFGPVVDEPAAFADRLAVAAGAADLVVTTGGVSAGDRDVVKAALREAPGFWFGGVAMKPGRPQGFGSLDVDGRRVPVITLPGTPIAAYASFLLYAVPAIAALAGTPREPRTAELGVDVAGSDRTVLLPATYDDAGRIVPLPGHAGHSQRLLAAAEALLVVPPTDRLVAAGTVVEVLALRPEEDLHAR</sequence>
<reference evidence="9" key="1">
    <citation type="submission" date="2021-01" db="EMBL/GenBank/DDBJ databases">
        <title>Novel species in genus Nocardioides.</title>
        <authorList>
            <person name="Zhang G."/>
        </authorList>
    </citation>
    <scope>NUCLEOTIDE SEQUENCE</scope>
    <source>
        <strain evidence="9">Zg-536</strain>
    </source>
</reference>
<proteinExistence type="inferred from homology"/>
<keyword evidence="10" id="KW-1185">Reference proteome</keyword>
<dbReference type="GO" id="GO:0046872">
    <property type="term" value="F:metal ion binding"/>
    <property type="evidence" value="ECO:0007669"/>
    <property type="project" value="UniProtKB-UniRule"/>
</dbReference>
<dbReference type="SUPFAM" id="SSF63867">
    <property type="entry name" value="MoeA C-terminal domain-like"/>
    <property type="match status" value="1"/>
</dbReference>
<accession>A0A938YAK9</accession>
<comment type="caution">
    <text evidence="9">The sequence shown here is derived from an EMBL/GenBank/DDBJ whole genome shotgun (WGS) entry which is preliminary data.</text>
</comment>
<evidence type="ECO:0000256" key="6">
    <source>
        <dbReference type="ARBA" id="ARBA00047317"/>
    </source>
</evidence>
<comment type="similarity">
    <text evidence="3 7">Belongs to the MoeA family.</text>
</comment>
<keyword evidence="5 7" id="KW-0501">Molybdenum cofactor biosynthesis</keyword>
<dbReference type="PANTHER" id="PTHR10192">
    <property type="entry name" value="MOLYBDOPTERIN BIOSYNTHESIS PROTEIN"/>
    <property type="match status" value="1"/>
</dbReference>
<dbReference type="InterPro" id="IPR005110">
    <property type="entry name" value="MoeA_linker/N"/>
</dbReference>
<comment type="catalytic activity">
    <reaction evidence="6">
        <text>adenylyl-molybdopterin + molybdate = Mo-molybdopterin + AMP + H(+)</text>
        <dbReference type="Rhea" id="RHEA:35047"/>
        <dbReference type="ChEBI" id="CHEBI:15378"/>
        <dbReference type="ChEBI" id="CHEBI:36264"/>
        <dbReference type="ChEBI" id="CHEBI:62727"/>
        <dbReference type="ChEBI" id="CHEBI:71302"/>
        <dbReference type="ChEBI" id="CHEBI:456215"/>
        <dbReference type="EC" id="2.10.1.1"/>
    </reaction>
</comment>
<dbReference type="InterPro" id="IPR008284">
    <property type="entry name" value="MoCF_biosynth_CS"/>
</dbReference>
<evidence type="ECO:0000256" key="1">
    <source>
        <dbReference type="ARBA" id="ARBA00002901"/>
    </source>
</evidence>
<dbReference type="SUPFAM" id="SSF53218">
    <property type="entry name" value="Molybdenum cofactor biosynthesis proteins"/>
    <property type="match status" value="1"/>
</dbReference>
<dbReference type="NCBIfam" id="NF045515">
    <property type="entry name" value="Glp_gephyrin"/>
    <property type="match status" value="1"/>
</dbReference>
<feature type="domain" description="MoaB/Mog" evidence="8">
    <location>
        <begin position="200"/>
        <end position="334"/>
    </location>
</feature>
<evidence type="ECO:0000313" key="9">
    <source>
        <dbReference type="EMBL" id="MBM9460860.1"/>
    </source>
</evidence>
<dbReference type="RefSeq" id="WP_205292177.1">
    <property type="nucleotide sequence ID" value="NZ_CP074406.1"/>
</dbReference>
<comment type="cofactor">
    <cofactor evidence="7">
        <name>Mg(2+)</name>
        <dbReference type="ChEBI" id="CHEBI:18420"/>
    </cofactor>
</comment>
<dbReference type="InterPro" id="IPR036425">
    <property type="entry name" value="MoaB/Mog-like_dom_sf"/>
</dbReference>
<dbReference type="AlphaFoldDB" id="A0A938YAK9"/>
<dbReference type="Gene3D" id="2.170.190.11">
    <property type="entry name" value="Molybdopterin biosynthesis moea protein, domain 3"/>
    <property type="match status" value="1"/>
</dbReference>